<dbReference type="Proteomes" id="UP001054889">
    <property type="component" value="Unassembled WGS sequence"/>
</dbReference>
<keyword evidence="3" id="KW-1185">Reference proteome</keyword>
<accession>A0AAV5FCM6</accession>
<evidence type="ECO:0000313" key="2">
    <source>
        <dbReference type="EMBL" id="GJN32682.1"/>
    </source>
</evidence>
<name>A0AAV5FCM6_ELECO</name>
<reference evidence="2" key="1">
    <citation type="journal article" date="2018" name="DNA Res.">
        <title>Multiple hybrid de novo genome assembly of finger millet, an orphan allotetraploid crop.</title>
        <authorList>
            <person name="Hatakeyama M."/>
            <person name="Aluri S."/>
            <person name="Balachadran M.T."/>
            <person name="Sivarajan S.R."/>
            <person name="Patrignani A."/>
            <person name="Gruter S."/>
            <person name="Poveda L."/>
            <person name="Shimizu-Inatsugi R."/>
            <person name="Baeten J."/>
            <person name="Francoijs K.J."/>
            <person name="Nataraja K.N."/>
            <person name="Reddy Y.A.N."/>
            <person name="Phadnis S."/>
            <person name="Ravikumar R.L."/>
            <person name="Schlapbach R."/>
            <person name="Sreeman S.M."/>
            <person name="Shimizu K.K."/>
        </authorList>
    </citation>
    <scope>NUCLEOTIDE SEQUENCE</scope>
</reference>
<dbReference type="EMBL" id="BQKI01000084">
    <property type="protein sequence ID" value="GJN32682.1"/>
    <property type="molecule type" value="Genomic_DNA"/>
</dbReference>
<dbReference type="AlphaFoldDB" id="A0AAV5FCM6"/>
<sequence length="80" mass="8861">MAPFFLLQLLLLSQILLCTAIDTINSSTPLSGAQKIVSKGNKFALGFYTPPQGFSDTEQHDNIPVPDTQFYIRRSVTRST</sequence>
<reference evidence="2" key="2">
    <citation type="submission" date="2021-12" db="EMBL/GenBank/DDBJ databases">
        <title>Resequencing data analysis of finger millet.</title>
        <authorList>
            <person name="Hatakeyama M."/>
            <person name="Aluri S."/>
            <person name="Balachadran M.T."/>
            <person name="Sivarajan S.R."/>
            <person name="Poveda L."/>
            <person name="Shimizu-Inatsugi R."/>
            <person name="Schlapbach R."/>
            <person name="Sreeman S.M."/>
            <person name="Shimizu K.K."/>
        </authorList>
    </citation>
    <scope>NUCLEOTIDE SEQUENCE</scope>
</reference>
<organism evidence="2 3">
    <name type="scientific">Eleusine coracana subsp. coracana</name>
    <dbReference type="NCBI Taxonomy" id="191504"/>
    <lineage>
        <taxon>Eukaryota</taxon>
        <taxon>Viridiplantae</taxon>
        <taxon>Streptophyta</taxon>
        <taxon>Embryophyta</taxon>
        <taxon>Tracheophyta</taxon>
        <taxon>Spermatophyta</taxon>
        <taxon>Magnoliopsida</taxon>
        <taxon>Liliopsida</taxon>
        <taxon>Poales</taxon>
        <taxon>Poaceae</taxon>
        <taxon>PACMAD clade</taxon>
        <taxon>Chloridoideae</taxon>
        <taxon>Cynodonteae</taxon>
        <taxon>Eleusininae</taxon>
        <taxon>Eleusine</taxon>
    </lineage>
</organism>
<protein>
    <submittedName>
        <fullName evidence="2">Uncharacterized protein</fullName>
    </submittedName>
</protein>
<keyword evidence="1" id="KW-0732">Signal</keyword>
<evidence type="ECO:0000313" key="3">
    <source>
        <dbReference type="Proteomes" id="UP001054889"/>
    </source>
</evidence>
<proteinExistence type="predicted"/>
<gene>
    <name evidence="2" type="primary">gb21203</name>
    <name evidence="2" type="ORF">PR202_gb21203</name>
</gene>
<feature type="chain" id="PRO_5043775224" evidence="1">
    <location>
        <begin position="21"/>
        <end position="80"/>
    </location>
</feature>
<evidence type="ECO:0000256" key="1">
    <source>
        <dbReference type="SAM" id="SignalP"/>
    </source>
</evidence>
<feature type="signal peptide" evidence="1">
    <location>
        <begin position="1"/>
        <end position="20"/>
    </location>
</feature>
<comment type="caution">
    <text evidence="2">The sequence shown here is derived from an EMBL/GenBank/DDBJ whole genome shotgun (WGS) entry which is preliminary data.</text>
</comment>